<keyword evidence="3" id="KW-1185">Reference proteome</keyword>
<organism evidence="2 3">
    <name type="scientific">Oleoguttula mirabilis</name>
    <dbReference type="NCBI Taxonomy" id="1507867"/>
    <lineage>
        <taxon>Eukaryota</taxon>
        <taxon>Fungi</taxon>
        <taxon>Dikarya</taxon>
        <taxon>Ascomycota</taxon>
        <taxon>Pezizomycotina</taxon>
        <taxon>Dothideomycetes</taxon>
        <taxon>Dothideomycetidae</taxon>
        <taxon>Mycosphaerellales</taxon>
        <taxon>Teratosphaeriaceae</taxon>
        <taxon>Oleoguttula</taxon>
    </lineage>
</organism>
<reference evidence="2 3" key="1">
    <citation type="submission" date="2021-11" db="EMBL/GenBank/DDBJ databases">
        <title>Black yeast isolated from Biological Soil Crust.</title>
        <authorList>
            <person name="Kurbessoian T."/>
        </authorList>
    </citation>
    <scope>NUCLEOTIDE SEQUENCE [LARGE SCALE GENOMIC DNA]</scope>
    <source>
        <strain evidence="2 3">CCFEE 5522</strain>
    </source>
</reference>
<proteinExistence type="predicted"/>
<dbReference type="EMBL" id="JAVFHQ010000003">
    <property type="protein sequence ID" value="KAK4549822.1"/>
    <property type="molecule type" value="Genomic_DNA"/>
</dbReference>
<feature type="region of interest" description="Disordered" evidence="1">
    <location>
        <begin position="113"/>
        <end position="133"/>
    </location>
</feature>
<evidence type="ECO:0000313" key="3">
    <source>
        <dbReference type="Proteomes" id="UP001324427"/>
    </source>
</evidence>
<sequence length="199" mass="22271">MPTFRPVVFPDGKVNYGNIVRVALRMLEQPNASTAAGGKEFCSHHGESDSHGTAACKVRLNEEHMAANRAVDTIPHPEAIRRFRDKKRKREEDEAERLGATHRIFLRCLAGLPPARDAPRSSKPRSEREEYEERAVQDQLTRMARSFAGLPPTSASEIRQAQQAQQQMSSGGHDYGCSAFLAATLHQIVMFATYALYMF</sequence>
<evidence type="ECO:0000256" key="1">
    <source>
        <dbReference type="SAM" id="MobiDB-lite"/>
    </source>
</evidence>
<name>A0AAV9JVR2_9PEZI</name>
<protein>
    <submittedName>
        <fullName evidence="2">Uncharacterized protein</fullName>
    </submittedName>
</protein>
<comment type="caution">
    <text evidence="2">The sequence shown here is derived from an EMBL/GenBank/DDBJ whole genome shotgun (WGS) entry which is preliminary data.</text>
</comment>
<feature type="compositionally biased region" description="Basic and acidic residues" evidence="1">
    <location>
        <begin position="117"/>
        <end position="133"/>
    </location>
</feature>
<gene>
    <name evidence="2" type="ORF">LTR36_005123</name>
</gene>
<evidence type="ECO:0000313" key="2">
    <source>
        <dbReference type="EMBL" id="KAK4549822.1"/>
    </source>
</evidence>
<dbReference type="AlphaFoldDB" id="A0AAV9JVR2"/>
<dbReference type="Proteomes" id="UP001324427">
    <property type="component" value="Unassembled WGS sequence"/>
</dbReference>
<accession>A0AAV9JVR2</accession>